<keyword evidence="1" id="KW-1133">Transmembrane helix</keyword>
<name>A9KT28_LACP7</name>
<dbReference type="KEGG" id="cpy:Cphy_1870"/>
<keyword evidence="1" id="KW-0472">Membrane</keyword>
<dbReference type="RefSeq" id="WP_012199893.1">
    <property type="nucleotide sequence ID" value="NC_010001.1"/>
</dbReference>
<evidence type="ECO:0000313" key="3">
    <source>
        <dbReference type="Proteomes" id="UP000000370"/>
    </source>
</evidence>
<feature type="transmembrane region" description="Helical" evidence="1">
    <location>
        <begin position="129"/>
        <end position="148"/>
    </location>
</feature>
<dbReference type="EMBL" id="CP000885">
    <property type="protein sequence ID" value="ABX42239.1"/>
    <property type="molecule type" value="Genomic_DNA"/>
</dbReference>
<proteinExistence type="predicted"/>
<dbReference type="Proteomes" id="UP000000370">
    <property type="component" value="Chromosome"/>
</dbReference>
<evidence type="ECO:0000256" key="1">
    <source>
        <dbReference type="SAM" id="Phobius"/>
    </source>
</evidence>
<keyword evidence="1" id="KW-0812">Transmembrane</keyword>
<dbReference type="OrthoDB" id="53505at2"/>
<organism evidence="2 3">
    <name type="scientific">Lachnoclostridium phytofermentans (strain ATCC 700394 / DSM 18823 / ISDg)</name>
    <name type="common">Clostridium phytofermentans</name>
    <dbReference type="NCBI Taxonomy" id="357809"/>
    <lineage>
        <taxon>Bacteria</taxon>
        <taxon>Bacillati</taxon>
        <taxon>Bacillota</taxon>
        <taxon>Clostridia</taxon>
        <taxon>Lachnospirales</taxon>
        <taxon>Lachnospiraceae</taxon>
    </lineage>
</organism>
<dbReference type="eggNOG" id="ENOG502ZYXX">
    <property type="taxonomic scope" value="Bacteria"/>
</dbReference>
<gene>
    <name evidence="2" type="ordered locus">Cphy_1870</name>
</gene>
<sequence>MGHFGFSYVGLIYLLMLMIPNLIWTKKQPIGYDSSNENKILRMMERVGQVLVTCTVLIFSDFNIKPWSTWSIWLLISFLLMVLYELWWIRYFRSDRTLKDFYSSFAGVPFAGATLPVLAFFLLGVYGRVIWLMVSVLILGVGHVGIHAEHRKELIT</sequence>
<protein>
    <submittedName>
        <fullName evidence="2">Uncharacterized protein</fullName>
    </submittedName>
</protein>
<feature type="transmembrane region" description="Helical" evidence="1">
    <location>
        <begin position="70"/>
        <end position="89"/>
    </location>
</feature>
<feature type="transmembrane region" description="Helical" evidence="1">
    <location>
        <begin position="6"/>
        <end position="25"/>
    </location>
</feature>
<dbReference type="AlphaFoldDB" id="A9KT28"/>
<feature type="transmembrane region" description="Helical" evidence="1">
    <location>
        <begin position="101"/>
        <end position="123"/>
    </location>
</feature>
<evidence type="ECO:0000313" key="2">
    <source>
        <dbReference type="EMBL" id="ABX42239.1"/>
    </source>
</evidence>
<dbReference type="STRING" id="357809.Cphy_1870"/>
<reference evidence="3" key="1">
    <citation type="submission" date="2007-11" db="EMBL/GenBank/DDBJ databases">
        <title>Complete genome sequence of Clostridium phytofermentans ISDg.</title>
        <authorList>
            <person name="Leschine S.B."/>
            <person name="Warnick T.A."/>
            <person name="Blanchard J.L."/>
            <person name="Schnell D.J."/>
            <person name="Petit E.L."/>
            <person name="LaTouf W.G."/>
            <person name="Copeland A."/>
            <person name="Lucas S."/>
            <person name="Lapidus A."/>
            <person name="Barry K."/>
            <person name="Glavina del Rio T."/>
            <person name="Dalin E."/>
            <person name="Tice H."/>
            <person name="Pitluck S."/>
            <person name="Kiss H."/>
            <person name="Brettin T."/>
            <person name="Bruce D."/>
            <person name="Detter J.C."/>
            <person name="Han C."/>
            <person name="Kuske C."/>
            <person name="Schmutz J."/>
            <person name="Larimer F."/>
            <person name="Land M."/>
            <person name="Hauser L."/>
            <person name="Kyrpides N."/>
            <person name="Kim E.A."/>
            <person name="Richardson P."/>
        </authorList>
    </citation>
    <scope>NUCLEOTIDE SEQUENCE [LARGE SCALE GENOMIC DNA]</scope>
    <source>
        <strain evidence="3">ATCC 700394 / DSM 18823 / ISDg</strain>
    </source>
</reference>
<dbReference type="HOGENOM" id="CLU_142121_0_0_9"/>
<keyword evidence="3" id="KW-1185">Reference proteome</keyword>
<accession>A9KT28</accession>